<dbReference type="PANTHER" id="PTHR42718:SF9">
    <property type="entry name" value="MAJOR FACILITATOR SUPERFAMILY MULTIDRUG TRANSPORTER MFSC"/>
    <property type="match status" value="1"/>
</dbReference>
<dbReference type="GO" id="GO:0022857">
    <property type="term" value="F:transmembrane transporter activity"/>
    <property type="evidence" value="ECO:0007669"/>
    <property type="project" value="InterPro"/>
</dbReference>
<comment type="subcellular location">
    <subcellularLocation>
        <location evidence="1">Cell membrane</location>
        <topology evidence="1">Multi-pass membrane protein</topology>
    </subcellularLocation>
</comment>
<organism evidence="8 9">
    <name type="scientific">Microbispora catharanthi</name>
    <dbReference type="NCBI Taxonomy" id="1712871"/>
    <lineage>
        <taxon>Bacteria</taxon>
        <taxon>Bacillati</taxon>
        <taxon>Actinomycetota</taxon>
        <taxon>Actinomycetes</taxon>
        <taxon>Streptosporangiales</taxon>
        <taxon>Streptosporangiaceae</taxon>
        <taxon>Microbispora</taxon>
    </lineage>
</organism>
<dbReference type="PANTHER" id="PTHR42718">
    <property type="entry name" value="MAJOR FACILITATOR SUPERFAMILY MULTIDRUG TRANSPORTER MFSC"/>
    <property type="match status" value="1"/>
</dbReference>
<feature type="transmembrane region" description="Helical" evidence="6">
    <location>
        <begin position="230"/>
        <end position="248"/>
    </location>
</feature>
<evidence type="ECO:0000256" key="3">
    <source>
        <dbReference type="ARBA" id="ARBA00022692"/>
    </source>
</evidence>
<comment type="caution">
    <text evidence="8">The sequence shown here is derived from an EMBL/GenBank/DDBJ whole genome shotgun (WGS) entry which is preliminary data.</text>
</comment>
<dbReference type="CDD" id="cd17321">
    <property type="entry name" value="MFS_MMR_MDR_like"/>
    <property type="match status" value="1"/>
</dbReference>
<accession>A0A5N6BLB9</accession>
<reference evidence="8 9" key="1">
    <citation type="submission" date="2019-10" db="EMBL/GenBank/DDBJ databases">
        <title>Nonomuraea sp. nov., isolated from Phyllanthus amarus.</title>
        <authorList>
            <person name="Klykleung N."/>
            <person name="Tanasupawat S."/>
        </authorList>
    </citation>
    <scope>NUCLEOTIDE SEQUENCE [LARGE SCALE GENOMIC DNA]</scope>
    <source>
        <strain evidence="8 9">CR1-09</strain>
    </source>
</reference>
<feature type="transmembrane region" description="Helical" evidence="6">
    <location>
        <begin position="331"/>
        <end position="348"/>
    </location>
</feature>
<name>A0A5N6BLB9_9ACTN</name>
<evidence type="ECO:0000259" key="7">
    <source>
        <dbReference type="PROSITE" id="PS50850"/>
    </source>
</evidence>
<dbReference type="InterPro" id="IPR036259">
    <property type="entry name" value="MFS_trans_sf"/>
</dbReference>
<feature type="transmembrane region" description="Helical" evidence="6">
    <location>
        <begin position="142"/>
        <end position="163"/>
    </location>
</feature>
<dbReference type="EMBL" id="VDMA02000021">
    <property type="protein sequence ID" value="KAB8180609.1"/>
    <property type="molecule type" value="Genomic_DNA"/>
</dbReference>
<dbReference type="AlphaFoldDB" id="A0A5N6BLB9"/>
<sequence>MTVLPPARPHAGTKFAGIAAGSFMIGLDASVLNVALPDMRRELHASAASLPWTVDAYTVVLAGLLLASGSIADRFGPRRVYRVALAGFALASLVCAAAPSAGVLIAGRALLGAPAAGLVPASMALLAALYPDPDHRSRKIGALVSISGLGIVGGPVLGGALVAAGGWRLVFLVNLPVAVLTLLASGGLSDHRGGTPRPLDLAGLLLSVAGLTALTFGLVDAGTSGWVRPLPLGALTAAAVAFGVFSVVQRRTRAPVLPPALTALARVRTDLAVAVVSQLVFYGLLFTLTQWMVRDVSPLRAGLSFLPMTVPVIFIPMVTGRLVVRFGARPVMLAGLVLDLLGGLLLTMGSTSTWAIVAVQVLIGAGSPLAIPACIADMSAAVPLELAATGQGALNAARQAGTAIGVAVFGTLSALSTTGIVLAAFAALTVAVVSLNRLPRRAAPGHLRARLTPNPR</sequence>
<gene>
    <name evidence="8" type="ORF">FH610_032440</name>
</gene>
<feature type="transmembrane region" description="Helical" evidence="6">
    <location>
        <begin position="169"/>
        <end position="189"/>
    </location>
</feature>
<dbReference type="SUPFAM" id="SSF103473">
    <property type="entry name" value="MFS general substrate transporter"/>
    <property type="match status" value="1"/>
</dbReference>
<feature type="transmembrane region" description="Helical" evidence="6">
    <location>
        <begin position="305"/>
        <end position="324"/>
    </location>
</feature>
<keyword evidence="9" id="KW-1185">Reference proteome</keyword>
<dbReference type="Gene3D" id="1.20.1720.10">
    <property type="entry name" value="Multidrug resistance protein D"/>
    <property type="match status" value="1"/>
</dbReference>
<dbReference type="RefSeq" id="WP_139579039.1">
    <property type="nucleotide sequence ID" value="NZ_VDMA02000021.1"/>
</dbReference>
<feature type="domain" description="Major facilitator superfamily (MFS) profile" evidence="7">
    <location>
        <begin position="14"/>
        <end position="441"/>
    </location>
</feature>
<evidence type="ECO:0000256" key="1">
    <source>
        <dbReference type="ARBA" id="ARBA00004651"/>
    </source>
</evidence>
<feature type="transmembrane region" description="Helical" evidence="6">
    <location>
        <begin position="201"/>
        <end position="218"/>
    </location>
</feature>
<dbReference type="InterPro" id="IPR011701">
    <property type="entry name" value="MFS"/>
</dbReference>
<evidence type="ECO:0000256" key="2">
    <source>
        <dbReference type="ARBA" id="ARBA00022448"/>
    </source>
</evidence>
<feature type="transmembrane region" description="Helical" evidence="6">
    <location>
        <begin position="111"/>
        <end position="130"/>
    </location>
</feature>
<feature type="transmembrane region" description="Helical" evidence="6">
    <location>
        <begin position="83"/>
        <end position="105"/>
    </location>
</feature>
<feature type="transmembrane region" description="Helical" evidence="6">
    <location>
        <begin position="269"/>
        <end position="293"/>
    </location>
</feature>
<evidence type="ECO:0000313" key="8">
    <source>
        <dbReference type="EMBL" id="KAB8180609.1"/>
    </source>
</evidence>
<evidence type="ECO:0000256" key="5">
    <source>
        <dbReference type="ARBA" id="ARBA00023136"/>
    </source>
</evidence>
<keyword evidence="4 6" id="KW-1133">Transmembrane helix</keyword>
<dbReference type="GO" id="GO:0005886">
    <property type="term" value="C:plasma membrane"/>
    <property type="evidence" value="ECO:0007669"/>
    <property type="project" value="UniProtKB-SubCell"/>
</dbReference>
<keyword evidence="2" id="KW-0813">Transport</keyword>
<protein>
    <submittedName>
        <fullName evidence="8">MFS transporter</fullName>
    </submittedName>
</protein>
<proteinExistence type="predicted"/>
<dbReference type="Gene3D" id="1.20.1250.20">
    <property type="entry name" value="MFS general substrate transporter like domains"/>
    <property type="match status" value="1"/>
</dbReference>
<dbReference type="PROSITE" id="PS50850">
    <property type="entry name" value="MFS"/>
    <property type="match status" value="1"/>
</dbReference>
<evidence type="ECO:0000256" key="6">
    <source>
        <dbReference type="SAM" id="Phobius"/>
    </source>
</evidence>
<keyword evidence="5 6" id="KW-0472">Membrane</keyword>
<evidence type="ECO:0000313" key="9">
    <source>
        <dbReference type="Proteomes" id="UP000313066"/>
    </source>
</evidence>
<feature type="transmembrane region" description="Helical" evidence="6">
    <location>
        <begin position="420"/>
        <end position="438"/>
    </location>
</feature>
<dbReference type="InterPro" id="IPR020846">
    <property type="entry name" value="MFS_dom"/>
</dbReference>
<dbReference type="Proteomes" id="UP000313066">
    <property type="component" value="Unassembled WGS sequence"/>
</dbReference>
<feature type="transmembrane region" description="Helical" evidence="6">
    <location>
        <begin position="15"/>
        <end position="36"/>
    </location>
</feature>
<keyword evidence="3 6" id="KW-0812">Transmembrane</keyword>
<evidence type="ECO:0000256" key="4">
    <source>
        <dbReference type="ARBA" id="ARBA00022989"/>
    </source>
</evidence>
<dbReference type="Pfam" id="PF07690">
    <property type="entry name" value="MFS_1"/>
    <property type="match status" value="2"/>
</dbReference>